<name>A0A1Q3EYA8_CULTA</name>
<dbReference type="SMART" id="SM00868">
    <property type="entry name" value="zf-AD"/>
    <property type="match status" value="1"/>
</dbReference>
<proteinExistence type="predicted"/>
<dbReference type="Pfam" id="PF07776">
    <property type="entry name" value="zf-AD"/>
    <property type="match status" value="1"/>
</dbReference>
<feature type="binding site" evidence="6">
    <location>
        <position position="65"/>
    </location>
    <ligand>
        <name>Zn(2+)</name>
        <dbReference type="ChEBI" id="CHEBI:29105"/>
    </ligand>
</feature>
<protein>
    <submittedName>
        <fullName evidence="10">Putative malate dehydrogenase</fullName>
    </submittedName>
</protein>
<dbReference type="PANTHER" id="PTHR24379:SF121">
    <property type="entry name" value="C2H2-TYPE DOMAIN-CONTAINING PROTEIN"/>
    <property type="match status" value="1"/>
</dbReference>
<reference evidence="10" key="1">
    <citation type="submission" date="2017-01" db="EMBL/GenBank/DDBJ databases">
        <title>A deep insight into the sialotranscriptome of adult male and female Cluex tarsalis mosquitoes.</title>
        <authorList>
            <person name="Ribeiro J.M."/>
            <person name="Moreira F."/>
            <person name="Bernard K.A."/>
            <person name="Calvo E."/>
        </authorList>
    </citation>
    <scope>NUCLEOTIDE SEQUENCE</scope>
    <source>
        <strain evidence="10">Kern County</strain>
        <tissue evidence="10">Salivary glands</tissue>
    </source>
</reference>
<dbReference type="InterPro" id="IPR012934">
    <property type="entry name" value="Znf_AD"/>
</dbReference>
<keyword evidence="1 6" id="KW-0479">Metal-binding</keyword>
<evidence type="ECO:0000313" key="10">
    <source>
        <dbReference type="EMBL" id="JAV20287.1"/>
    </source>
</evidence>
<accession>A0A1Q3EYA8</accession>
<dbReference type="PROSITE" id="PS51915">
    <property type="entry name" value="ZAD"/>
    <property type="match status" value="1"/>
</dbReference>
<feature type="binding site" evidence="6">
    <location>
        <position position="21"/>
    </location>
    <ligand>
        <name>Zn(2+)</name>
        <dbReference type="ChEBI" id="CHEBI:29105"/>
    </ligand>
</feature>
<dbReference type="SUPFAM" id="SSF57716">
    <property type="entry name" value="Glucocorticoid receptor-like (DNA-binding domain)"/>
    <property type="match status" value="1"/>
</dbReference>
<dbReference type="InterPro" id="IPR013087">
    <property type="entry name" value="Znf_C2H2_type"/>
</dbReference>
<keyword evidence="2" id="KW-0677">Repeat</keyword>
<dbReference type="Gene3D" id="3.40.1800.20">
    <property type="match status" value="1"/>
</dbReference>
<feature type="domain" description="C2H2-type" evidence="8">
    <location>
        <begin position="313"/>
        <end position="341"/>
    </location>
</feature>
<sequence>MTSVGAILLDWIDRDAMCRVCLCPNPVAKWNLFDCTIVGRPIAEVLAEVAGVPIQRGDNYPTVCCSDCLKQVEAAGKLREQCHESNRRMAQIFDSVLAVVIKPDAPPADVEEEEEENVKEEPMEEDSFADSVEPVVEAPLAIAAVHGMPEEPAPPVVPAEGSTSSQNSTVISNFKVDGLEIRIEVPDLQSILQQSATPSLVEPLPQSSKELPAASPPAKYECCGCPCKFDTEEAFDEHVRDFHEPKRVPLERVRKGFFECFRCYRLVKNLKIHHTRGNYCQICCLLFKNCKDLNQHYNSKHKIIRTVVPSLSYECCGCTQNFSTEKAFQMHVELVHKPQRPPKEALKPGYKECFRCYKPVKNLKEHHIRDRYCKICREQFSNDFTASIHYRSRHAVRKITQDEVKICCGCAAQFPTIGALKLHSNQVHYQHKPVAFDAERSFQCEICFANFADYAELDAHQTRYQKNNKQHRCGRCARSFFFLNSLRDHEKTHAS</sequence>
<dbReference type="PROSITE" id="PS50157">
    <property type="entry name" value="ZINC_FINGER_C2H2_2"/>
    <property type="match status" value="4"/>
</dbReference>
<dbReference type="GO" id="GO:0005634">
    <property type="term" value="C:nucleus"/>
    <property type="evidence" value="ECO:0007669"/>
    <property type="project" value="InterPro"/>
</dbReference>
<evidence type="ECO:0000256" key="4">
    <source>
        <dbReference type="ARBA" id="ARBA00022833"/>
    </source>
</evidence>
<feature type="binding site" evidence="6">
    <location>
        <position position="68"/>
    </location>
    <ligand>
        <name>Zn(2+)</name>
        <dbReference type="ChEBI" id="CHEBI:29105"/>
    </ligand>
</feature>
<dbReference type="Gene3D" id="3.30.160.60">
    <property type="entry name" value="Classic Zinc Finger"/>
    <property type="match status" value="1"/>
</dbReference>
<dbReference type="SUPFAM" id="SSF57667">
    <property type="entry name" value="beta-beta-alpha zinc fingers"/>
    <property type="match status" value="1"/>
</dbReference>
<feature type="domain" description="C2H2-type" evidence="8">
    <location>
        <begin position="405"/>
        <end position="433"/>
    </location>
</feature>
<dbReference type="EMBL" id="GFDL01014758">
    <property type="protein sequence ID" value="JAV20287.1"/>
    <property type="molecule type" value="Transcribed_RNA"/>
</dbReference>
<keyword evidence="3 5" id="KW-0863">Zinc-finger</keyword>
<dbReference type="SMART" id="SM00355">
    <property type="entry name" value="ZnF_C2H2"/>
    <property type="match status" value="7"/>
</dbReference>
<dbReference type="InterPro" id="IPR036236">
    <property type="entry name" value="Znf_C2H2_sf"/>
</dbReference>
<feature type="domain" description="ZAD" evidence="9">
    <location>
        <begin position="16"/>
        <end position="92"/>
    </location>
</feature>
<keyword evidence="4 6" id="KW-0862">Zinc</keyword>
<dbReference type="PANTHER" id="PTHR24379">
    <property type="entry name" value="KRAB AND ZINC FINGER DOMAIN-CONTAINING"/>
    <property type="match status" value="1"/>
</dbReference>
<evidence type="ECO:0000256" key="5">
    <source>
        <dbReference type="PROSITE-ProRule" id="PRU00042"/>
    </source>
</evidence>
<feature type="domain" description="C2H2-type" evidence="8">
    <location>
        <begin position="471"/>
        <end position="495"/>
    </location>
</feature>
<evidence type="ECO:0000256" key="3">
    <source>
        <dbReference type="ARBA" id="ARBA00022771"/>
    </source>
</evidence>
<feature type="binding site" evidence="6">
    <location>
        <position position="18"/>
    </location>
    <ligand>
        <name>Zn(2+)</name>
        <dbReference type="ChEBI" id="CHEBI:29105"/>
    </ligand>
</feature>
<dbReference type="PROSITE" id="PS00028">
    <property type="entry name" value="ZINC_FINGER_C2H2_1"/>
    <property type="match status" value="5"/>
</dbReference>
<evidence type="ECO:0000256" key="2">
    <source>
        <dbReference type="ARBA" id="ARBA00022737"/>
    </source>
</evidence>
<feature type="domain" description="C2H2-type" evidence="8">
    <location>
        <begin position="220"/>
        <end position="248"/>
    </location>
</feature>
<feature type="region of interest" description="Disordered" evidence="7">
    <location>
        <begin position="105"/>
        <end position="130"/>
    </location>
</feature>
<organism evidence="10">
    <name type="scientific">Culex tarsalis</name>
    <name type="common">Encephalitis mosquito</name>
    <dbReference type="NCBI Taxonomy" id="7177"/>
    <lineage>
        <taxon>Eukaryota</taxon>
        <taxon>Metazoa</taxon>
        <taxon>Ecdysozoa</taxon>
        <taxon>Arthropoda</taxon>
        <taxon>Hexapoda</taxon>
        <taxon>Insecta</taxon>
        <taxon>Pterygota</taxon>
        <taxon>Neoptera</taxon>
        <taxon>Endopterygota</taxon>
        <taxon>Diptera</taxon>
        <taxon>Nematocera</taxon>
        <taxon>Culicoidea</taxon>
        <taxon>Culicidae</taxon>
        <taxon>Culicinae</taxon>
        <taxon>Culicini</taxon>
        <taxon>Culex</taxon>
        <taxon>Culex</taxon>
    </lineage>
</organism>
<evidence type="ECO:0000256" key="7">
    <source>
        <dbReference type="SAM" id="MobiDB-lite"/>
    </source>
</evidence>
<evidence type="ECO:0000259" key="9">
    <source>
        <dbReference type="PROSITE" id="PS51915"/>
    </source>
</evidence>
<dbReference type="AlphaFoldDB" id="A0A1Q3EYA8"/>
<dbReference type="GO" id="GO:0008270">
    <property type="term" value="F:zinc ion binding"/>
    <property type="evidence" value="ECO:0007669"/>
    <property type="project" value="UniProtKB-UniRule"/>
</dbReference>
<evidence type="ECO:0000256" key="6">
    <source>
        <dbReference type="PROSITE-ProRule" id="PRU01263"/>
    </source>
</evidence>
<evidence type="ECO:0000256" key="1">
    <source>
        <dbReference type="ARBA" id="ARBA00022723"/>
    </source>
</evidence>
<evidence type="ECO:0000259" key="8">
    <source>
        <dbReference type="PROSITE" id="PS50157"/>
    </source>
</evidence>
<feature type="compositionally biased region" description="Acidic residues" evidence="7">
    <location>
        <begin position="109"/>
        <end position="128"/>
    </location>
</feature>